<protein>
    <recommendedName>
        <fullName evidence="2">DnaB/C C-terminal domain-containing protein</fullName>
    </recommendedName>
</protein>
<name>A0A0F9MTE7_9ZZZZ</name>
<feature type="domain" description="DnaB/C C-terminal" evidence="2">
    <location>
        <begin position="156"/>
        <end position="221"/>
    </location>
</feature>
<dbReference type="SUPFAM" id="SSF158499">
    <property type="entry name" value="DnaD domain-like"/>
    <property type="match status" value="1"/>
</dbReference>
<reference evidence="3" key="1">
    <citation type="journal article" date="2015" name="Nature">
        <title>Complex archaea that bridge the gap between prokaryotes and eukaryotes.</title>
        <authorList>
            <person name="Spang A."/>
            <person name="Saw J.H."/>
            <person name="Jorgensen S.L."/>
            <person name="Zaremba-Niedzwiedzka K."/>
            <person name="Martijn J."/>
            <person name="Lind A.E."/>
            <person name="van Eijk R."/>
            <person name="Schleper C."/>
            <person name="Guy L."/>
            <person name="Ettema T.J."/>
        </authorList>
    </citation>
    <scope>NUCLEOTIDE SEQUENCE</scope>
</reference>
<dbReference type="Pfam" id="PF07261">
    <property type="entry name" value="DnaB_2"/>
    <property type="match status" value="1"/>
</dbReference>
<evidence type="ECO:0000259" key="2">
    <source>
        <dbReference type="Pfam" id="PF07261"/>
    </source>
</evidence>
<dbReference type="NCBIfam" id="TIGR01446">
    <property type="entry name" value="DnaD_dom"/>
    <property type="match status" value="1"/>
</dbReference>
<gene>
    <name evidence="3" type="ORF">LCGC14_1035140</name>
</gene>
<accession>A0A0F9MTE7</accession>
<dbReference type="EMBL" id="LAZR01004232">
    <property type="protein sequence ID" value="KKN10575.1"/>
    <property type="molecule type" value="Genomic_DNA"/>
</dbReference>
<feature type="region of interest" description="Disordered" evidence="1">
    <location>
        <begin position="105"/>
        <end position="138"/>
    </location>
</feature>
<evidence type="ECO:0000256" key="1">
    <source>
        <dbReference type="SAM" id="MobiDB-lite"/>
    </source>
</evidence>
<dbReference type="InterPro" id="IPR006343">
    <property type="entry name" value="DnaB/C_C"/>
</dbReference>
<organism evidence="3">
    <name type="scientific">marine sediment metagenome</name>
    <dbReference type="NCBI Taxonomy" id="412755"/>
    <lineage>
        <taxon>unclassified sequences</taxon>
        <taxon>metagenomes</taxon>
        <taxon>ecological metagenomes</taxon>
    </lineage>
</organism>
<dbReference type="AlphaFoldDB" id="A0A0F9MTE7"/>
<comment type="caution">
    <text evidence="3">The sequence shown here is derived from an EMBL/GenBank/DDBJ whole genome shotgun (WGS) entry which is preliminary data.</text>
</comment>
<sequence length="238" mass="27118">MAEARLLRKKISKSERVNALPIPARLLFTWMIPHLDVEGRMSGNPKIIQQTVLPLASFTPNMVDKWLNMMQDQKDDITGKGLIERYEVGNNKYLWMPGFIGEQSPRGGQTWKTWEPASDIPAPPDGPEETPTPAKKPKVVKATDDIIDPVFGKMCEDYENNIGMLSPMLSDRVKIIQDEYPEGWFTLAIGEAVTYNKRNLKYIEAILARWKTEGINPLEEIPAKEKTEEGRIQEYTDD</sequence>
<dbReference type="Gene3D" id="1.10.10.630">
    <property type="entry name" value="DnaD domain-like"/>
    <property type="match status" value="1"/>
</dbReference>
<evidence type="ECO:0000313" key="3">
    <source>
        <dbReference type="EMBL" id="KKN10575.1"/>
    </source>
</evidence>
<proteinExistence type="predicted"/>
<dbReference type="InterPro" id="IPR034829">
    <property type="entry name" value="DnaD-like_sf"/>
</dbReference>